<dbReference type="RefSeq" id="WP_255866619.1">
    <property type="nucleotide sequence ID" value="NZ_CP104263.1"/>
</dbReference>
<feature type="region of interest" description="Disordered" evidence="1">
    <location>
        <begin position="1"/>
        <end position="20"/>
    </location>
</feature>
<evidence type="ECO:0000256" key="1">
    <source>
        <dbReference type="SAM" id="MobiDB-lite"/>
    </source>
</evidence>
<evidence type="ECO:0000313" key="3">
    <source>
        <dbReference type="Proteomes" id="UP001206924"/>
    </source>
</evidence>
<reference evidence="2 3" key="1">
    <citation type="submission" date="2022-07" db="EMBL/GenBank/DDBJ databases">
        <title>Novel species in genus Arthrobacter.</title>
        <authorList>
            <person name="Liu Y."/>
        </authorList>
    </citation>
    <scope>NUCLEOTIDE SEQUENCE [LARGE SCALE GENOMIC DNA]</scope>
    <source>
        <strain evidence="3">zg-Y859</strain>
    </source>
</reference>
<dbReference type="EMBL" id="JANFLP010000020">
    <property type="protein sequence ID" value="MCQ1951612.1"/>
    <property type="molecule type" value="Genomic_DNA"/>
</dbReference>
<evidence type="ECO:0000313" key="2">
    <source>
        <dbReference type="EMBL" id="MCQ1951612.1"/>
    </source>
</evidence>
<protein>
    <submittedName>
        <fullName evidence="2">Uncharacterized protein</fullName>
    </submittedName>
</protein>
<comment type="caution">
    <text evidence="2">The sequence shown here is derived from an EMBL/GenBank/DDBJ whole genome shotgun (WGS) entry which is preliminary data.</text>
</comment>
<proteinExistence type="predicted"/>
<gene>
    <name evidence="2" type="ORF">NNX28_16970</name>
</gene>
<sequence length="97" mass="10639">MTVRVHLDPKGPATADANNGHFKDDDKVEYAYSTTDYGVLRVLAATKHEDDWGILVEFPPSAWHMVGGKRFVEDSSGLPAIMGGATLKKVWHDDVAN</sequence>
<organism evidence="2 3">
    <name type="scientific">Arthrobacter jinronghuae</name>
    <dbReference type="NCBI Taxonomy" id="2964609"/>
    <lineage>
        <taxon>Bacteria</taxon>
        <taxon>Bacillati</taxon>
        <taxon>Actinomycetota</taxon>
        <taxon>Actinomycetes</taxon>
        <taxon>Micrococcales</taxon>
        <taxon>Micrococcaceae</taxon>
        <taxon>Arthrobacter</taxon>
    </lineage>
</organism>
<accession>A0ABT1NWX8</accession>
<name>A0ABT1NWX8_9MICC</name>
<dbReference type="Proteomes" id="UP001206924">
    <property type="component" value="Unassembled WGS sequence"/>
</dbReference>
<keyword evidence="3" id="KW-1185">Reference proteome</keyword>